<sequence length="80" mass="9534">MREFQNEDSEFKIDILVYELNQEFNYPLLDTIYINELFDSSNLKQVISKLNKFSVGKKKPLIVSYDSRISELLKKELKKN</sequence>
<organism evidence="1 2">
    <name type="scientific">Mycoplasma ovis str. Michigan</name>
    <dbReference type="NCBI Taxonomy" id="1415773"/>
    <lineage>
        <taxon>Bacteria</taxon>
        <taxon>Bacillati</taxon>
        <taxon>Mycoplasmatota</taxon>
        <taxon>Mollicutes</taxon>
        <taxon>Mycoplasmataceae</taxon>
        <taxon>Mycoplasma</taxon>
    </lineage>
</organism>
<keyword evidence="2" id="KW-1185">Reference proteome</keyword>
<name>A0ABN4BN73_9MOLU</name>
<reference evidence="1 2" key="1">
    <citation type="journal article" date="2014" name="Genome Announc.">
        <title>Complete Genome Sequence of Mycoplasma ovis Strain Michigan, a Hemoplasma of Sheep with Two Distinct 16S rRNA Genes.</title>
        <authorList>
            <person name="Deshuillers P.L."/>
            <person name="Santos A.P."/>
            <person name="do Nascimento N.C."/>
            <person name="Hampel J.A."/>
            <person name="Bergin I.L."/>
            <person name="Dyson M.C."/>
            <person name="Messick J.B."/>
        </authorList>
    </citation>
    <scope>NUCLEOTIDE SEQUENCE [LARGE SCALE GENOMIC DNA]</scope>
    <source>
        <strain evidence="1 2">Michigan</strain>
    </source>
</reference>
<evidence type="ECO:0000313" key="1">
    <source>
        <dbReference type="EMBL" id="AHC40302.1"/>
    </source>
</evidence>
<gene>
    <name evidence="1" type="ORF">OVS_02205</name>
</gene>
<dbReference type="EMBL" id="CP006935">
    <property type="protein sequence ID" value="AHC40302.1"/>
    <property type="molecule type" value="Genomic_DNA"/>
</dbReference>
<protein>
    <submittedName>
        <fullName evidence="1">Uncharacterized protein</fullName>
    </submittedName>
</protein>
<evidence type="ECO:0000313" key="2">
    <source>
        <dbReference type="Proteomes" id="UP000018745"/>
    </source>
</evidence>
<proteinExistence type="predicted"/>
<dbReference type="RefSeq" id="WP_024071223.1">
    <property type="nucleotide sequence ID" value="NC_023062.1"/>
</dbReference>
<accession>A0ABN4BN73</accession>
<dbReference type="Proteomes" id="UP000018745">
    <property type="component" value="Chromosome"/>
</dbReference>